<evidence type="ECO:0000313" key="2">
    <source>
        <dbReference type="EMBL" id="MQL98202.1"/>
    </source>
</evidence>
<gene>
    <name evidence="2" type="ORF">Taro_030906</name>
</gene>
<feature type="transmembrane region" description="Helical" evidence="1">
    <location>
        <begin position="40"/>
        <end position="57"/>
    </location>
</feature>
<keyword evidence="1" id="KW-1133">Transmembrane helix</keyword>
<accession>A0A843VHJ0</accession>
<keyword evidence="1" id="KW-0472">Membrane</keyword>
<dbReference type="AlphaFoldDB" id="A0A843VHJ0"/>
<evidence type="ECO:0000313" key="3">
    <source>
        <dbReference type="Proteomes" id="UP000652761"/>
    </source>
</evidence>
<keyword evidence="1" id="KW-0812">Transmembrane</keyword>
<reference evidence="2" key="1">
    <citation type="submission" date="2017-07" db="EMBL/GenBank/DDBJ databases">
        <title>Taro Niue Genome Assembly and Annotation.</title>
        <authorList>
            <person name="Atibalentja N."/>
            <person name="Keating K."/>
            <person name="Fields C.J."/>
        </authorList>
    </citation>
    <scope>NUCLEOTIDE SEQUENCE</scope>
    <source>
        <strain evidence="2">Niue_2</strain>
        <tissue evidence="2">Leaf</tissue>
    </source>
</reference>
<organism evidence="2 3">
    <name type="scientific">Colocasia esculenta</name>
    <name type="common">Wild taro</name>
    <name type="synonym">Arum esculentum</name>
    <dbReference type="NCBI Taxonomy" id="4460"/>
    <lineage>
        <taxon>Eukaryota</taxon>
        <taxon>Viridiplantae</taxon>
        <taxon>Streptophyta</taxon>
        <taxon>Embryophyta</taxon>
        <taxon>Tracheophyta</taxon>
        <taxon>Spermatophyta</taxon>
        <taxon>Magnoliopsida</taxon>
        <taxon>Liliopsida</taxon>
        <taxon>Araceae</taxon>
        <taxon>Aroideae</taxon>
        <taxon>Colocasieae</taxon>
        <taxon>Colocasia</taxon>
    </lineage>
</organism>
<comment type="caution">
    <text evidence="2">The sequence shown here is derived from an EMBL/GenBank/DDBJ whole genome shotgun (WGS) entry which is preliminary data.</text>
</comment>
<evidence type="ECO:0000256" key="1">
    <source>
        <dbReference type="SAM" id="Phobius"/>
    </source>
</evidence>
<name>A0A843VHJ0_COLES</name>
<feature type="transmembrane region" description="Helical" evidence="1">
    <location>
        <begin position="63"/>
        <end position="85"/>
    </location>
</feature>
<dbReference type="EMBL" id="NMUH01002153">
    <property type="protein sequence ID" value="MQL98202.1"/>
    <property type="molecule type" value="Genomic_DNA"/>
</dbReference>
<sequence>MVAIVGAKEGGPVDEVVEQVGDLEQAGVVAWGCRLCQGHLPAVVAAVVFAVAGTVVGRVVTVVVVVAAAVIVVAAAVTSVVAVVASDPVGLLMVSHVRNPTHCTLPIGLWHRPSERNALIGRIHRGIATKRSITI</sequence>
<dbReference type="Proteomes" id="UP000652761">
    <property type="component" value="Unassembled WGS sequence"/>
</dbReference>
<protein>
    <submittedName>
        <fullName evidence="2">Uncharacterized protein</fullName>
    </submittedName>
</protein>
<keyword evidence="3" id="KW-1185">Reference proteome</keyword>
<proteinExistence type="predicted"/>